<dbReference type="NCBIfam" id="TIGR00307">
    <property type="entry name" value="eS8"/>
    <property type="match status" value="1"/>
</dbReference>
<evidence type="ECO:0000256" key="4">
    <source>
        <dbReference type="ARBA" id="ARBA00035277"/>
    </source>
</evidence>
<dbReference type="RefSeq" id="WP_109968721.1">
    <property type="nucleotide sequence ID" value="NZ_CP176093.1"/>
</dbReference>
<dbReference type="GO" id="GO:0005840">
    <property type="term" value="C:ribosome"/>
    <property type="evidence" value="ECO:0007669"/>
    <property type="project" value="UniProtKB-KW"/>
</dbReference>
<organism evidence="7 8">
    <name type="scientific">Methanospirillum lacunae</name>
    <dbReference type="NCBI Taxonomy" id="668570"/>
    <lineage>
        <taxon>Archaea</taxon>
        <taxon>Methanobacteriati</taxon>
        <taxon>Methanobacteriota</taxon>
        <taxon>Stenosarchaea group</taxon>
        <taxon>Methanomicrobia</taxon>
        <taxon>Methanomicrobiales</taxon>
        <taxon>Methanospirillaceae</taxon>
        <taxon>Methanospirillum</taxon>
    </lineage>
</organism>
<dbReference type="GO" id="GO:1990904">
    <property type="term" value="C:ribonucleoprotein complex"/>
    <property type="evidence" value="ECO:0007669"/>
    <property type="project" value="UniProtKB-KW"/>
</dbReference>
<dbReference type="Proteomes" id="UP000245657">
    <property type="component" value="Unassembled WGS sequence"/>
</dbReference>
<reference evidence="7 8" key="1">
    <citation type="submission" date="2018-05" db="EMBL/GenBank/DDBJ databases">
        <title>Draft genome of Methanospirillum lacunae Ki8-1.</title>
        <authorList>
            <person name="Dueholm M.S."/>
            <person name="Nielsen P.H."/>
            <person name="Bakmann L.F."/>
            <person name="Otzen D.E."/>
        </authorList>
    </citation>
    <scope>NUCLEOTIDE SEQUENCE [LARGE SCALE GENOMIC DNA]</scope>
    <source>
        <strain evidence="7 8">Ki8-1</strain>
    </source>
</reference>
<evidence type="ECO:0000256" key="3">
    <source>
        <dbReference type="ARBA" id="ARBA00023274"/>
    </source>
</evidence>
<dbReference type="OrthoDB" id="372305at2157"/>
<dbReference type="InterPro" id="IPR020919">
    <property type="entry name" value="Ribosomal_protein_eS8_arc"/>
</dbReference>
<dbReference type="PANTHER" id="PTHR10394">
    <property type="entry name" value="40S RIBOSOMAL PROTEIN S8"/>
    <property type="match status" value="1"/>
</dbReference>
<dbReference type="Pfam" id="PF01201">
    <property type="entry name" value="Ribosomal_S8e"/>
    <property type="match status" value="1"/>
</dbReference>
<keyword evidence="3 5" id="KW-0687">Ribonucleoprotein</keyword>
<evidence type="ECO:0000313" key="8">
    <source>
        <dbReference type="Proteomes" id="UP000245657"/>
    </source>
</evidence>
<dbReference type="GeneID" id="97547888"/>
<sequence length="125" mass="13676">MQWQGRSVRKSTGGRYHPACGKRRREIGSAPTETHVGAEKRKVSRTFGGNQKIRALRAEFAAVSNPKTGETKKVKIDNVEKNTANPNYVRRNLLTKGAIISTSAGKARIVSRPGQHGVINAVLIE</sequence>
<evidence type="ECO:0000256" key="5">
    <source>
        <dbReference type="HAMAP-Rule" id="MF_00029"/>
    </source>
</evidence>
<dbReference type="EMBL" id="QGMY01000007">
    <property type="protein sequence ID" value="PWR72232.1"/>
    <property type="molecule type" value="Genomic_DNA"/>
</dbReference>
<evidence type="ECO:0000256" key="6">
    <source>
        <dbReference type="SAM" id="MobiDB-lite"/>
    </source>
</evidence>
<dbReference type="HAMAP" id="MF_00029">
    <property type="entry name" value="Ribosomal_eS8"/>
    <property type="match status" value="1"/>
</dbReference>
<comment type="similarity">
    <text evidence="1 5">Belongs to the eukaryotic ribosomal protein eS8 family.</text>
</comment>
<dbReference type="AlphaFoldDB" id="A0A2V2MWF7"/>
<evidence type="ECO:0000256" key="2">
    <source>
        <dbReference type="ARBA" id="ARBA00022980"/>
    </source>
</evidence>
<dbReference type="CDD" id="cd11382">
    <property type="entry name" value="Ribosomal_S8e"/>
    <property type="match status" value="1"/>
</dbReference>
<proteinExistence type="inferred from homology"/>
<dbReference type="GO" id="GO:0006412">
    <property type="term" value="P:translation"/>
    <property type="evidence" value="ECO:0007669"/>
    <property type="project" value="UniProtKB-UniRule"/>
</dbReference>
<keyword evidence="2 5" id="KW-0689">Ribosomal protein</keyword>
<evidence type="ECO:0000313" key="7">
    <source>
        <dbReference type="EMBL" id="PWR72232.1"/>
    </source>
</evidence>
<evidence type="ECO:0000256" key="1">
    <source>
        <dbReference type="ARBA" id="ARBA00005257"/>
    </source>
</evidence>
<feature type="region of interest" description="Disordered" evidence="6">
    <location>
        <begin position="1"/>
        <end position="38"/>
    </location>
</feature>
<dbReference type="InterPro" id="IPR022309">
    <property type="entry name" value="Ribosomal_Se8/biogenesis_NSA2"/>
</dbReference>
<dbReference type="Gene3D" id="3.10.290.70">
    <property type="match status" value="1"/>
</dbReference>
<dbReference type="InterPro" id="IPR001047">
    <property type="entry name" value="Ribosomal_eS8"/>
</dbReference>
<name>A0A2V2MWF7_9EURY</name>
<gene>
    <name evidence="5" type="primary">rps8e</name>
    <name evidence="7" type="ORF">DK846_09645</name>
</gene>
<protein>
    <recommendedName>
        <fullName evidence="4 5">Small ribosomal subunit protein eS8</fullName>
    </recommendedName>
</protein>
<keyword evidence="8" id="KW-1185">Reference proteome</keyword>
<accession>A0A2V2MWF7</accession>
<comment type="subunit">
    <text evidence="5">Part of the 30S ribosomal subunit.</text>
</comment>
<comment type="caution">
    <text evidence="7">The sequence shown here is derived from an EMBL/GenBank/DDBJ whole genome shotgun (WGS) entry which is preliminary data.</text>
</comment>
<dbReference type="GO" id="GO:0003735">
    <property type="term" value="F:structural constituent of ribosome"/>
    <property type="evidence" value="ECO:0007669"/>
    <property type="project" value="InterPro"/>
</dbReference>